<accession>A0ABR3RKD0</accession>
<dbReference type="Proteomes" id="UP001521785">
    <property type="component" value="Unassembled WGS sequence"/>
</dbReference>
<keyword evidence="4" id="KW-1185">Reference proteome</keyword>
<comment type="caution">
    <text evidence="3">The sequence shown here is derived from an EMBL/GenBank/DDBJ whole genome shotgun (WGS) entry which is preliminary data.</text>
</comment>
<reference evidence="3 4" key="1">
    <citation type="submission" date="2024-02" db="EMBL/GenBank/DDBJ databases">
        <title>De novo assembly and annotation of 12 fungi associated with fruit tree decline syndrome in Ontario, Canada.</title>
        <authorList>
            <person name="Sulman M."/>
            <person name="Ellouze W."/>
            <person name="Ilyukhin E."/>
        </authorList>
    </citation>
    <scope>NUCLEOTIDE SEQUENCE [LARGE SCALE GENOMIC DNA]</scope>
    <source>
        <strain evidence="3 4">M42-189</strain>
    </source>
</reference>
<sequence>MIAPLYRYTSGFQTQALILKIFQNTSGIKNKKTSQIVKESVPIPKYAAISHTWGRWAKKEREAERIKFSGVPWKIYDNDKFDYRRLPDLLRALDIPVRYIWIDLLTIPQLDPNENDGNIESKEQREFEEERRNEIARQTTIFQNASYVIAWLKDDIDWKDFPKAIKCMTSEFLDKAFLDNPTRELLVTTSTRDYVKELLDLMKNTGLINLPTLSQLSILAMATHRECSNDQREGINDQRRAQAIMSALGVTDWYQTMENWAKGMVLKQYPLPFVNEAKLKIGSSAFFASEPRGVSFRKILADYVGEVEKVRNIDEYESMKSLGMDQEWLKVEKQRWRDKEIESRQKQVRSGVVGEPDKMKKIQTKKKGCGTKRDLDEREEKLKKRKMKIMKKATRSIEEVFQKIREDIGKNKVGVGSMLPFGPGAQDMIANVEPNEHIVEHESPKSWQIDAEGRVHIQEAGIVIKTQ</sequence>
<dbReference type="InterPro" id="IPR010730">
    <property type="entry name" value="HET"/>
</dbReference>
<evidence type="ECO:0000313" key="3">
    <source>
        <dbReference type="EMBL" id="KAL1604896.1"/>
    </source>
</evidence>
<feature type="region of interest" description="Disordered" evidence="1">
    <location>
        <begin position="349"/>
        <end position="373"/>
    </location>
</feature>
<feature type="compositionally biased region" description="Basic residues" evidence="1">
    <location>
        <begin position="361"/>
        <end position="370"/>
    </location>
</feature>
<dbReference type="PANTHER" id="PTHR24148:SF64">
    <property type="entry name" value="HETEROKARYON INCOMPATIBILITY DOMAIN-CONTAINING PROTEIN"/>
    <property type="match status" value="1"/>
</dbReference>
<name>A0ABR3RKD0_9PLEO</name>
<protein>
    <recommendedName>
        <fullName evidence="2">Heterokaryon incompatibility domain-containing protein</fullName>
    </recommendedName>
</protein>
<evidence type="ECO:0000259" key="2">
    <source>
        <dbReference type="Pfam" id="PF06985"/>
    </source>
</evidence>
<dbReference type="PANTHER" id="PTHR24148">
    <property type="entry name" value="ANKYRIN REPEAT DOMAIN-CONTAINING PROTEIN 39 HOMOLOG-RELATED"/>
    <property type="match status" value="1"/>
</dbReference>
<dbReference type="EMBL" id="JAKJXO020000005">
    <property type="protein sequence ID" value="KAL1604896.1"/>
    <property type="molecule type" value="Genomic_DNA"/>
</dbReference>
<feature type="domain" description="Heterokaryon incompatibility" evidence="2">
    <location>
        <begin position="46"/>
        <end position="157"/>
    </location>
</feature>
<dbReference type="Pfam" id="PF06985">
    <property type="entry name" value="HET"/>
    <property type="match status" value="1"/>
</dbReference>
<organism evidence="3 4">
    <name type="scientific">Paraconiothyrium brasiliense</name>
    <dbReference type="NCBI Taxonomy" id="300254"/>
    <lineage>
        <taxon>Eukaryota</taxon>
        <taxon>Fungi</taxon>
        <taxon>Dikarya</taxon>
        <taxon>Ascomycota</taxon>
        <taxon>Pezizomycotina</taxon>
        <taxon>Dothideomycetes</taxon>
        <taxon>Pleosporomycetidae</taxon>
        <taxon>Pleosporales</taxon>
        <taxon>Massarineae</taxon>
        <taxon>Didymosphaeriaceae</taxon>
        <taxon>Paraconiothyrium</taxon>
    </lineage>
</organism>
<evidence type="ECO:0000313" key="4">
    <source>
        <dbReference type="Proteomes" id="UP001521785"/>
    </source>
</evidence>
<gene>
    <name evidence="3" type="ORF">SLS60_004436</name>
</gene>
<evidence type="ECO:0000256" key="1">
    <source>
        <dbReference type="SAM" id="MobiDB-lite"/>
    </source>
</evidence>
<proteinExistence type="predicted"/>
<dbReference type="InterPro" id="IPR052895">
    <property type="entry name" value="HetReg/Transcr_Mod"/>
</dbReference>